<evidence type="ECO:0000256" key="2">
    <source>
        <dbReference type="ARBA" id="ARBA00022723"/>
    </source>
</evidence>
<evidence type="ECO:0000313" key="10">
    <source>
        <dbReference type="EMBL" id="EDK36831.2"/>
    </source>
</evidence>
<dbReference type="InterPro" id="IPR036864">
    <property type="entry name" value="Zn2-C6_fun-type_DNA-bd_sf"/>
</dbReference>
<dbReference type="SUPFAM" id="SSF57701">
    <property type="entry name" value="Zn2/Cys6 DNA-binding domain"/>
    <property type="match status" value="1"/>
</dbReference>
<dbReference type="PROSITE" id="PS00463">
    <property type="entry name" value="ZN2_CY6_FUNGAL_1"/>
    <property type="match status" value="1"/>
</dbReference>
<evidence type="ECO:0000256" key="7">
    <source>
        <dbReference type="ARBA" id="ARBA00023242"/>
    </source>
</evidence>
<dbReference type="EMBL" id="CH408155">
    <property type="protein sequence ID" value="EDK36831.2"/>
    <property type="molecule type" value="Genomic_DNA"/>
</dbReference>
<keyword evidence="7" id="KW-0539">Nucleus</keyword>
<evidence type="ECO:0000256" key="1">
    <source>
        <dbReference type="ARBA" id="ARBA00004123"/>
    </source>
</evidence>
<accession>A5DCC4</accession>
<proteinExistence type="predicted"/>
<evidence type="ECO:0000313" key="11">
    <source>
        <dbReference type="Proteomes" id="UP000001997"/>
    </source>
</evidence>
<dbReference type="OrthoDB" id="2595934at2759"/>
<evidence type="ECO:0000256" key="4">
    <source>
        <dbReference type="ARBA" id="ARBA00023015"/>
    </source>
</evidence>
<dbReference type="STRING" id="294746.A5DCC4"/>
<feature type="domain" description="Zn(2)-C6 fungal-type" evidence="9">
    <location>
        <begin position="47"/>
        <end position="80"/>
    </location>
</feature>
<dbReference type="OMA" id="WEYLFSQ"/>
<keyword evidence="2" id="KW-0479">Metal-binding</keyword>
<feature type="compositionally biased region" description="Low complexity" evidence="8">
    <location>
        <begin position="27"/>
        <end position="45"/>
    </location>
</feature>
<dbReference type="Pfam" id="PF00172">
    <property type="entry name" value="Zn_clus"/>
    <property type="match status" value="1"/>
</dbReference>
<dbReference type="Proteomes" id="UP000001997">
    <property type="component" value="Unassembled WGS sequence"/>
</dbReference>
<dbReference type="Gene3D" id="4.10.240.10">
    <property type="entry name" value="Zn(2)-C6 fungal-type DNA-binding domain"/>
    <property type="match status" value="1"/>
</dbReference>
<feature type="region of interest" description="Disordered" evidence="8">
    <location>
        <begin position="14"/>
        <end position="46"/>
    </location>
</feature>
<reference evidence="10 11" key="1">
    <citation type="journal article" date="2009" name="Nature">
        <title>Evolution of pathogenicity and sexual reproduction in eight Candida genomes.</title>
        <authorList>
            <person name="Butler G."/>
            <person name="Rasmussen M.D."/>
            <person name="Lin M.F."/>
            <person name="Santos M.A."/>
            <person name="Sakthikumar S."/>
            <person name="Munro C.A."/>
            <person name="Rheinbay E."/>
            <person name="Grabherr M."/>
            <person name="Forche A."/>
            <person name="Reedy J.L."/>
            <person name="Agrafioti I."/>
            <person name="Arnaud M.B."/>
            <person name="Bates S."/>
            <person name="Brown A.J."/>
            <person name="Brunke S."/>
            <person name="Costanzo M.C."/>
            <person name="Fitzpatrick D.A."/>
            <person name="de Groot P.W."/>
            <person name="Harris D."/>
            <person name="Hoyer L.L."/>
            <person name="Hube B."/>
            <person name="Klis F.M."/>
            <person name="Kodira C."/>
            <person name="Lennard N."/>
            <person name="Logue M.E."/>
            <person name="Martin R."/>
            <person name="Neiman A.M."/>
            <person name="Nikolaou E."/>
            <person name="Quail M.A."/>
            <person name="Quinn J."/>
            <person name="Santos M.C."/>
            <person name="Schmitzberger F.F."/>
            <person name="Sherlock G."/>
            <person name="Shah P."/>
            <person name="Silverstein K.A."/>
            <person name="Skrzypek M.S."/>
            <person name="Soll D."/>
            <person name="Staggs R."/>
            <person name="Stansfield I."/>
            <person name="Stumpf M.P."/>
            <person name="Sudbery P.E."/>
            <person name="Srikantha T."/>
            <person name="Zeng Q."/>
            <person name="Berman J."/>
            <person name="Berriman M."/>
            <person name="Heitman J."/>
            <person name="Gow N.A."/>
            <person name="Lorenz M.C."/>
            <person name="Birren B.W."/>
            <person name="Kellis M."/>
            <person name="Cuomo C.A."/>
        </authorList>
    </citation>
    <scope>NUCLEOTIDE SEQUENCE [LARGE SCALE GENOMIC DNA]</scope>
    <source>
        <strain evidence="11">ATCC 6260 / CBS 566 / DSM 6381 / JCM 1539 / NBRC 10279 / NRRL Y-324</strain>
    </source>
</reference>
<dbReference type="KEGG" id="pgu:PGUG_00929"/>
<dbReference type="PROSITE" id="PS50048">
    <property type="entry name" value="ZN2_CY6_FUNGAL_2"/>
    <property type="match status" value="1"/>
</dbReference>
<dbReference type="CDD" id="cd00067">
    <property type="entry name" value="GAL4"/>
    <property type="match status" value="1"/>
</dbReference>
<dbReference type="HOGENOM" id="CLU_021797_0_0_1"/>
<dbReference type="eggNOG" id="ENOG502QUEK">
    <property type="taxonomic scope" value="Eukaryota"/>
</dbReference>
<keyword evidence="3" id="KW-0862">Zinc</keyword>
<dbReference type="PANTHER" id="PTHR31845">
    <property type="entry name" value="FINGER DOMAIN PROTEIN, PUTATIVE-RELATED"/>
    <property type="match status" value="1"/>
</dbReference>
<protein>
    <recommendedName>
        <fullName evidence="9">Zn(2)-C6 fungal-type domain-containing protein</fullName>
    </recommendedName>
</protein>
<dbReference type="GO" id="GO:0000981">
    <property type="term" value="F:DNA-binding transcription factor activity, RNA polymerase II-specific"/>
    <property type="evidence" value="ECO:0007669"/>
    <property type="project" value="InterPro"/>
</dbReference>
<evidence type="ECO:0000256" key="8">
    <source>
        <dbReference type="SAM" id="MobiDB-lite"/>
    </source>
</evidence>
<keyword evidence="11" id="KW-1185">Reference proteome</keyword>
<keyword evidence="4" id="KW-0805">Transcription regulation</keyword>
<evidence type="ECO:0000256" key="6">
    <source>
        <dbReference type="ARBA" id="ARBA00023163"/>
    </source>
</evidence>
<evidence type="ECO:0000256" key="5">
    <source>
        <dbReference type="ARBA" id="ARBA00023125"/>
    </source>
</evidence>
<dbReference type="InterPro" id="IPR051089">
    <property type="entry name" value="prtT"/>
</dbReference>
<evidence type="ECO:0000259" key="9">
    <source>
        <dbReference type="PROSITE" id="PS50048"/>
    </source>
</evidence>
<dbReference type="GO" id="GO:0000976">
    <property type="term" value="F:transcription cis-regulatory region binding"/>
    <property type="evidence" value="ECO:0007669"/>
    <property type="project" value="TreeGrafter"/>
</dbReference>
<dbReference type="InParanoid" id="A5DCC4"/>
<keyword evidence="5" id="KW-0238">DNA-binding</keyword>
<dbReference type="FunCoup" id="A5DCC4">
    <property type="interactions" value="233"/>
</dbReference>
<organism evidence="10 11">
    <name type="scientific">Meyerozyma guilliermondii (strain ATCC 6260 / CBS 566 / DSM 6381 / JCM 1539 / NBRC 10279 / NRRL Y-324)</name>
    <name type="common">Yeast</name>
    <name type="synonym">Candida guilliermondii</name>
    <dbReference type="NCBI Taxonomy" id="294746"/>
    <lineage>
        <taxon>Eukaryota</taxon>
        <taxon>Fungi</taxon>
        <taxon>Dikarya</taxon>
        <taxon>Ascomycota</taxon>
        <taxon>Saccharomycotina</taxon>
        <taxon>Pichiomycetes</taxon>
        <taxon>Debaryomycetaceae</taxon>
        <taxon>Meyerozyma</taxon>
    </lineage>
</organism>
<dbReference type="VEuPathDB" id="FungiDB:PGUG_00929"/>
<dbReference type="RefSeq" id="XP_001487552.2">
    <property type="nucleotide sequence ID" value="XM_001487502.1"/>
</dbReference>
<dbReference type="InterPro" id="IPR001138">
    <property type="entry name" value="Zn2Cys6_DnaBD"/>
</dbReference>
<sequence>MRAIGDAVSAASKTYNGVENPRKRTKTSSSSSMNHRTAAQATRTNRACDDCRKQKTRCLPPTNESAGCSRCQFLNLKCSFQKDNHSESKTPIAQSDRIESIYRGVNEIVSLLKNQVNYRLNDDARLLLDASSTMKQASPQTVEPELDIMSTAEPTYDFHHPSKSCQSSPFSIVCNSLPENGVPNSILHLVNRPQAPFRNRNVPKPDVISLGILEETEAVELLDDFKQNYGRWVSFPSNITTEELIERIRQKSPLLLTTCCCVTLRYSLTHVAQDDYELQHTIKRRNQDLLSQLAKELEAALLGYFVFPHNSSPVGDVEFLQAVAVLSIYSLSLTSLAGISVEDKESSLTNFSLDPWYLSSVGLNTFLSKSAFGQLVQHKVIDAATSPFTVLFQELDDEEQTLTVLRIYNHLTIVHLIQCVFSGRMCVLDEVRLNYCTATLSLAKSTNFDGRVVSEIEVLLIAYNYIQVATGINDRATPRERETAFSSAMEEMKQWYDQWEYLFSQPTVQFVVLCYEFCFIMIILVFNYQKGLCEDVPAFDVYSEHSLSTILRSCTKENLLSLLEHGNHLLSFEKMIDNDSYFACLSDQIHFCFYFGAIVIMKTFLYLQNNHQEKIIDAGKRKETLRLIQSLIDRLTRVSQGMKNDILTKYRDGLSDMLKLLA</sequence>
<comment type="subcellular location">
    <subcellularLocation>
        <location evidence="1">Nucleus</location>
    </subcellularLocation>
</comment>
<dbReference type="PANTHER" id="PTHR31845:SF34">
    <property type="entry name" value="TRANSCRIPTIONAL ACTIVATOR OF PROTEASES PRTT"/>
    <property type="match status" value="1"/>
</dbReference>
<gene>
    <name evidence="10" type="ORF">PGUG_00929</name>
</gene>
<evidence type="ECO:0000256" key="3">
    <source>
        <dbReference type="ARBA" id="ARBA00022833"/>
    </source>
</evidence>
<keyword evidence="6" id="KW-0804">Transcription</keyword>
<name>A5DCC4_PICGU</name>
<dbReference type="GO" id="GO:0005634">
    <property type="term" value="C:nucleus"/>
    <property type="evidence" value="ECO:0007669"/>
    <property type="project" value="UniProtKB-SubCell"/>
</dbReference>
<dbReference type="AlphaFoldDB" id="A5DCC4"/>
<dbReference type="GO" id="GO:0008270">
    <property type="term" value="F:zinc ion binding"/>
    <property type="evidence" value="ECO:0007669"/>
    <property type="project" value="InterPro"/>
</dbReference>
<dbReference type="GeneID" id="5128736"/>